<evidence type="ECO:0000256" key="1">
    <source>
        <dbReference type="ARBA" id="ARBA00001933"/>
    </source>
</evidence>
<dbReference type="PANTHER" id="PTHR11601:SF34">
    <property type="entry name" value="CYSTEINE DESULFURASE"/>
    <property type="match status" value="1"/>
</dbReference>
<dbReference type="InterPro" id="IPR015421">
    <property type="entry name" value="PyrdxlP-dep_Trfase_major"/>
</dbReference>
<dbReference type="PANTHER" id="PTHR11601">
    <property type="entry name" value="CYSTEINE DESULFURYLASE FAMILY MEMBER"/>
    <property type="match status" value="1"/>
</dbReference>
<dbReference type="EMBL" id="CASHTH010001226">
    <property type="protein sequence ID" value="CAI8012924.1"/>
    <property type="molecule type" value="Genomic_DNA"/>
</dbReference>
<gene>
    <name evidence="11" type="ORF">GBAR_LOCUS8240</name>
</gene>
<evidence type="ECO:0000313" key="11">
    <source>
        <dbReference type="EMBL" id="CAI8012924.1"/>
    </source>
</evidence>
<comment type="caution">
    <text evidence="11">The sequence shown here is derived from an EMBL/GenBank/DDBJ whole genome shotgun (WGS) entry which is preliminary data.</text>
</comment>
<evidence type="ECO:0000313" key="12">
    <source>
        <dbReference type="Proteomes" id="UP001174909"/>
    </source>
</evidence>
<dbReference type="EC" id="2.8.1.7" evidence="3"/>
<dbReference type="Proteomes" id="UP001174909">
    <property type="component" value="Unassembled WGS sequence"/>
</dbReference>
<dbReference type="SUPFAM" id="SSF53383">
    <property type="entry name" value="PLP-dependent transferases"/>
    <property type="match status" value="1"/>
</dbReference>
<name>A0AA35WA24_GEOBA</name>
<dbReference type="GO" id="GO:0046872">
    <property type="term" value="F:metal ion binding"/>
    <property type="evidence" value="ECO:0007669"/>
    <property type="project" value="UniProtKB-KW"/>
</dbReference>
<accession>A0AA35WA24</accession>
<reference evidence="11" key="1">
    <citation type="submission" date="2023-03" db="EMBL/GenBank/DDBJ databases">
        <authorList>
            <person name="Steffen K."/>
            <person name="Cardenas P."/>
        </authorList>
    </citation>
    <scope>NUCLEOTIDE SEQUENCE</scope>
</reference>
<organism evidence="11 12">
    <name type="scientific">Geodia barretti</name>
    <name type="common">Barrett's horny sponge</name>
    <dbReference type="NCBI Taxonomy" id="519541"/>
    <lineage>
        <taxon>Eukaryota</taxon>
        <taxon>Metazoa</taxon>
        <taxon>Porifera</taxon>
        <taxon>Demospongiae</taxon>
        <taxon>Heteroscleromorpha</taxon>
        <taxon>Tetractinellida</taxon>
        <taxon>Astrophorina</taxon>
        <taxon>Geodiidae</taxon>
        <taxon>Geodia</taxon>
    </lineage>
</organism>
<evidence type="ECO:0000256" key="5">
    <source>
        <dbReference type="ARBA" id="ARBA00022723"/>
    </source>
</evidence>
<dbReference type="InterPro" id="IPR015424">
    <property type="entry name" value="PyrdxlP-dep_Trfase"/>
</dbReference>
<dbReference type="InterPro" id="IPR015422">
    <property type="entry name" value="PyrdxlP-dep_Trfase_small"/>
</dbReference>
<evidence type="ECO:0000256" key="7">
    <source>
        <dbReference type="ARBA" id="ARBA00023004"/>
    </source>
</evidence>
<dbReference type="Gene3D" id="3.90.1150.10">
    <property type="entry name" value="Aspartate Aminotransferase, domain 1"/>
    <property type="match status" value="1"/>
</dbReference>
<dbReference type="GO" id="GO:0031071">
    <property type="term" value="F:cysteine desulfurase activity"/>
    <property type="evidence" value="ECO:0007669"/>
    <property type="project" value="UniProtKB-EC"/>
</dbReference>
<dbReference type="InterPro" id="IPR000192">
    <property type="entry name" value="Aminotrans_V_dom"/>
</dbReference>
<keyword evidence="8" id="KW-0411">Iron-sulfur</keyword>
<evidence type="ECO:0000256" key="6">
    <source>
        <dbReference type="ARBA" id="ARBA00022898"/>
    </source>
</evidence>
<evidence type="ECO:0000256" key="9">
    <source>
        <dbReference type="RuleBase" id="RU004504"/>
    </source>
</evidence>
<feature type="domain" description="Aminotransferase class V" evidence="10">
    <location>
        <begin position="4"/>
        <end position="363"/>
    </location>
</feature>
<protein>
    <recommendedName>
        <fullName evidence="3">cysteine desulfurase</fullName>
        <ecNumber evidence="3">2.8.1.7</ecNumber>
    </recommendedName>
</protein>
<keyword evidence="7" id="KW-0408">Iron</keyword>
<evidence type="ECO:0000256" key="4">
    <source>
        <dbReference type="ARBA" id="ARBA00022679"/>
    </source>
</evidence>
<sequence>MDGIYLDYNATTPIDPAVAEAMLPYVHGLFGNPSSGHSFGLAARQGVDRARQQVAGLLGCAEDDLIFTSGGTEANNHAIKGVAEACRHRGNHIITSAVEHPAVTEVCRYLETHGVRTTYLPVDEHGMVDPGQVEEAITPQTVLVTIMHANNEVGTIQPIAEIAGIAHRHGVLVHSDCAQSIGKIPVKADDLGVDLLSVAGHKLYAPKGIGALYIRPGVQLEKLMHGANHEGNRRAGTENIILMAGLGQASELIERNLGEYATHMGAMRDRLEQGLLASGHDARINGHPTQRLPNTSSIGFRRMEADRVLANLPTVAASAGAACHSDQVELSHVLEAMRVPTEYAMGTLRLTVGRFTTEDEIDRALAEITEVVGSLAPVHAAAN</sequence>
<keyword evidence="6" id="KW-0663">Pyridoxal phosphate</keyword>
<comment type="similarity">
    <text evidence="2">Belongs to the class-V pyridoxal-phosphate-dependent aminotransferase family. NifS/IscS subfamily.</text>
</comment>
<dbReference type="Gene3D" id="3.40.640.10">
    <property type="entry name" value="Type I PLP-dependent aspartate aminotransferase-like (Major domain)"/>
    <property type="match status" value="1"/>
</dbReference>
<dbReference type="PIRSF" id="PIRSF005572">
    <property type="entry name" value="NifS"/>
    <property type="match status" value="1"/>
</dbReference>
<evidence type="ECO:0000256" key="8">
    <source>
        <dbReference type="ARBA" id="ARBA00023014"/>
    </source>
</evidence>
<dbReference type="AlphaFoldDB" id="A0AA35WA24"/>
<dbReference type="GO" id="GO:0051536">
    <property type="term" value="F:iron-sulfur cluster binding"/>
    <property type="evidence" value="ECO:0007669"/>
    <property type="project" value="UniProtKB-KW"/>
</dbReference>
<dbReference type="InterPro" id="IPR016454">
    <property type="entry name" value="Cysteine_dSase"/>
</dbReference>
<keyword evidence="4" id="KW-0808">Transferase</keyword>
<evidence type="ECO:0000259" key="10">
    <source>
        <dbReference type="Pfam" id="PF00266"/>
    </source>
</evidence>
<dbReference type="PROSITE" id="PS00595">
    <property type="entry name" value="AA_TRANSFER_CLASS_5"/>
    <property type="match status" value="1"/>
</dbReference>
<dbReference type="Pfam" id="PF00266">
    <property type="entry name" value="Aminotran_5"/>
    <property type="match status" value="1"/>
</dbReference>
<evidence type="ECO:0000256" key="2">
    <source>
        <dbReference type="ARBA" id="ARBA00006490"/>
    </source>
</evidence>
<proteinExistence type="inferred from homology"/>
<dbReference type="FunFam" id="3.40.640.10:FF:000084">
    <property type="entry name" value="IscS-like cysteine desulfurase"/>
    <property type="match status" value="1"/>
</dbReference>
<comment type="cofactor">
    <cofactor evidence="1 9">
        <name>pyridoxal 5'-phosphate</name>
        <dbReference type="ChEBI" id="CHEBI:597326"/>
    </cofactor>
</comment>
<keyword evidence="5" id="KW-0479">Metal-binding</keyword>
<evidence type="ECO:0000256" key="3">
    <source>
        <dbReference type="ARBA" id="ARBA00012239"/>
    </source>
</evidence>
<dbReference type="InterPro" id="IPR020578">
    <property type="entry name" value="Aminotrans_V_PyrdxlP_BS"/>
</dbReference>
<keyword evidence="12" id="KW-1185">Reference proteome</keyword>